<dbReference type="AlphaFoldDB" id="A0A167GJC3"/>
<dbReference type="EMBL" id="KV417337">
    <property type="protein sequence ID" value="KZO90619.1"/>
    <property type="molecule type" value="Genomic_DNA"/>
</dbReference>
<evidence type="ECO:0000313" key="2">
    <source>
        <dbReference type="EMBL" id="KZO90619.1"/>
    </source>
</evidence>
<organism evidence="2 3">
    <name type="scientific">Calocera viscosa (strain TUFC12733)</name>
    <dbReference type="NCBI Taxonomy" id="1330018"/>
    <lineage>
        <taxon>Eukaryota</taxon>
        <taxon>Fungi</taxon>
        <taxon>Dikarya</taxon>
        <taxon>Basidiomycota</taxon>
        <taxon>Agaricomycotina</taxon>
        <taxon>Dacrymycetes</taxon>
        <taxon>Dacrymycetales</taxon>
        <taxon>Dacrymycetaceae</taxon>
        <taxon>Calocera</taxon>
    </lineage>
</organism>
<evidence type="ECO:0000256" key="1">
    <source>
        <dbReference type="SAM" id="SignalP"/>
    </source>
</evidence>
<keyword evidence="3" id="KW-1185">Reference proteome</keyword>
<reference evidence="2 3" key="1">
    <citation type="journal article" date="2016" name="Mol. Biol. Evol.">
        <title>Comparative Genomics of Early-Diverging Mushroom-Forming Fungi Provides Insights into the Origins of Lignocellulose Decay Capabilities.</title>
        <authorList>
            <person name="Nagy L.G."/>
            <person name="Riley R."/>
            <person name="Tritt A."/>
            <person name="Adam C."/>
            <person name="Daum C."/>
            <person name="Floudas D."/>
            <person name="Sun H."/>
            <person name="Yadav J.S."/>
            <person name="Pangilinan J."/>
            <person name="Larsson K.H."/>
            <person name="Matsuura K."/>
            <person name="Barry K."/>
            <person name="Labutti K."/>
            <person name="Kuo R."/>
            <person name="Ohm R.A."/>
            <person name="Bhattacharya S.S."/>
            <person name="Shirouzu T."/>
            <person name="Yoshinaga Y."/>
            <person name="Martin F.M."/>
            <person name="Grigoriev I.V."/>
            <person name="Hibbett D.S."/>
        </authorList>
    </citation>
    <scope>NUCLEOTIDE SEQUENCE [LARGE SCALE GENOMIC DNA]</scope>
    <source>
        <strain evidence="2 3">TUFC12733</strain>
    </source>
</reference>
<name>A0A167GJC3_CALVF</name>
<feature type="chain" id="PRO_5007886885" description="Secreted protein" evidence="1">
    <location>
        <begin position="25"/>
        <end position="107"/>
    </location>
</feature>
<dbReference type="Proteomes" id="UP000076738">
    <property type="component" value="Unassembled WGS sequence"/>
</dbReference>
<gene>
    <name evidence="2" type="ORF">CALVIDRAFT_388606</name>
</gene>
<protein>
    <recommendedName>
        <fullName evidence="4">Secreted protein</fullName>
    </recommendedName>
</protein>
<proteinExistence type="predicted"/>
<accession>A0A167GJC3</accession>
<evidence type="ECO:0008006" key="4">
    <source>
        <dbReference type="Google" id="ProtNLM"/>
    </source>
</evidence>
<sequence length="107" mass="12034">MLRARSSVQLQALLLCQFRALSPALLDKASFTWCRGSRYSNQRVRRFPRNFAALSSLVSLPPGLRRLPPVTDPNCPLLHGFCDVDAEVHDIVTDAHASAQRTRSQCW</sequence>
<feature type="signal peptide" evidence="1">
    <location>
        <begin position="1"/>
        <end position="24"/>
    </location>
</feature>
<keyword evidence="1" id="KW-0732">Signal</keyword>
<evidence type="ECO:0000313" key="3">
    <source>
        <dbReference type="Proteomes" id="UP000076738"/>
    </source>
</evidence>